<organism evidence="2 3">
    <name type="scientific">Dreissena polymorpha</name>
    <name type="common">Zebra mussel</name>
    <name type="synonym">Mytilus polymorpha</name>
    <dbReference type="NCBI Taxonomy" id="45954"/>
    <lineage>
        <taxon>Eukaryota</taxon>
        <taxon>Metazoa</taxon>
        <taxon>Spiralia</taxon>
        <taxon>Lophotrochozoa</taxon>
        <taxon>Mollusca</taxon>
        <taxon>Bivalvia</taxon>
        <taxon>Autobranchia</taxon>
        <taxon>Heteroconchia</taxon>
        <taxon>Euheterodonta</taxon>
        <taxon>Imparidentia</taxon>
        <taxon>Neoheterodontei</taxon>
        <taxon>Myida</taxon>
        <taxon>Dreissenoidea</taxon>
        <taxon>Dreissenidae</taxon>
        <taxon>Dreissena</taxon>
    </lineage>
</organism>
<sequence>MGELETSTDPANSKQVLDNVMPCKLNTSNDSTQDATDNEQLMAVSNDDFLDNGSNINEKTNEQQEPMSESDTDTGSGNDSADGSESEDCENNESLAPEVNAENGTTLPRATKNKSKGKSSTKVRYRNKRNKKRINKDKQSALLENPSTVFRSVKESHSSNVDTGQSEATFTTDGVRIFSSHNNGKAYTKDEKDQKVLRIYIFED</sequence>
<dbReference type="AlphaFoldDB" id="A0A9D4CQC6"/>
<evidence type="ECO:0000313" key="3">
    <source>
        <dbReference type="Proteomes" id="UP000828390"/>
    </source>
</evidence>
<feature type="compositionally biased region" description="Basic residues" evidence="1">
    <location>
        <begin position="111"/>
        <end position="135"/>
    </location>
</feature>
<dbReference type="Proteomes" id="UP000828390">
    <property type="component" value="Unassembled WGS sequence"/>
</dbReference>
<feature type="compositionally biased region" description="Polar residues" evidence="1">
    <location>
        <begin position="25"/>
        <end position="39"/>
    </location>
</feature>
<feature type="compositionally biased region" description="Acidic residues" evidence="1">
    <location>
        <begin position="82"/>
        <end position="91"/>
    </location>
</feature>
<accession>A0A9D4CQC6</accession>
<dbReference type="EMBL" id="JAIWYP010000012">
    <property type="protein sequence ID" value="KAH3728301.1"/>
    <property type="molecule type" value="Genomic_DNA"/>
</dbReference>
<name>A0A9D4CQC6_DREPO</name>
<evidence type="ECO:0000256" key="1">
    <source>
        <dbReference type="SAM" id="MobiDB-lite"/>
    </source>
</evidence>
<feature type="compositionally biased region" description="Polar residues" evidence="1">
    <location>
        <begin position="1"/>
        <end position="16"/>
    </location>
</feature>
<evidence type="ECO:0000313" key="2">
    <source>
        <dbReference type="EMBL" id="KAH3728301.1"/>
    </source>
</evidence>
<gene>
    <name evidence="2" type="ORF">DPMN_054255</name>
</gene>
<feature type="region of interest" description="Disordered" evidence="1">
    <location>
        <begin position="1"/>
        <end position="143"/>
    </location>
</feature>
<feature type="compositionally biased region" description="Polar residues" evidence="1">
    <location>
        <begin position="52"/>
        <end position="81"/>
    </location>
</feature>
<reference evidence="2" key="1">
    <citation type="journal article" date="2019" name="bioRxiv">
        <title>The Genome of the Zebra Mussel, Dreissena polymorpha: A Resource for Invasive Species Research.</title>
        <authorList>
            <person name="McCartney M.A."/>
            <person name="Auch B."/>
            <person name="Kono T."/>
            <person name="Mallez S."/>
            <person name="Zhang Y."/>
            <person name="Obille A."/>
            <person name="Becker A."/>
            <person name="Abrahante J.E."/>
            <person name="Garbe J."/>
            <person name="Badalamenti J.P."/>
            <person name="Herman A."/>
            <person name="Mangelson H."/>
            <person name="Liachko I."/>
            <person name="Sullivan S."/>
            <person name="Sone E.D."/>
            <person name="Koren S."/>
            <person name="Silverstein K.A.T."/>
            <person name="Beckman K.B."/>
            <person name="Gohl D.M."/>
        </authorList>
    </citation>
    <scope>NUCLEOTIDE SEQUENCE</scope>
    <source>
        <strain evidence="2">Duluth1</strain>
        <tissue evidence="2">Whole animal</tissue>
    </source>
</reference>
<protein>
    <submittedName>
        <fullName evidence="2">Uncharacterized protein</fullName>
    </submittedName>
</protein>
<reference evidence="2" key="2">
    <citation type="submission" date="2020-11" db="EMBL/GenBank/DDBJ databases">
        <authorList>
            <person name="McCartney M.A."/>
            <person name="Auch B."/>
            <person name="Kono T."/>
            <person name="Mallez S."/>
            <person name="Becker A."/>
            <person name="Gohl D.M."/>
            <person name="Silverstein K.A.T."/>
            <person name="Koren S."/>
            <person name="Bechman K.B."/>
            <person name="Herman A."/>
            <person name="Abrahante J.E."/>
            <person name="Garbe J."/>
        </authorList>
    </citation>
    <scope>NUCLEOTIDE SEQUENCE</scope>
    <source>
        <strain evidence="2">Duluth1</strain>
        <tissue evidence="2">Whole animal</tissue>
    </source>
</reference>
<comment type="caution">
    <text evidence="2">The sequence shown here is derived from an EMBL/GenBank/DDBJ whole genome shotgun (WGS) entry which is preliminary data.</text>
</comment>
<proteinExistence type="predicted"/>
<keyword evidence="3" id="KW-1185">Reference proteome</keyword>